<dbReference type="GO" id="GO:0005634">
    <property type="term" value="C:nucleus"/>
    <property type="evidence" value="ECO:0007669"/>
    <property type="project" value="InterPro"/>
</dbReference>
<dbReference type="Proteomes" id="UP001159364">
    <property type="component" value="Linkage Group LG04"/>
</dbReference>
<keyword evidence="7 8" id="KW-0472">Membrane</keyword>
<dbReference type="AlphaFoldDB" id="A0AAV8TPT0"/>
<name>A0AAV8TPT0_9ROSI</name>
<dbReference type="GO" id="GO:0005789">
    <property type="term" value="C:endoplasmic reticulum membrane"/>
    <property type="evidence" value="ECO:0007669"/>
    <property type="project" value="TreeGrafter"/>
</dbReference>
<dbReference type="PANTHER" id="PTHR10778">
    <property type="entry name" value="SOLUTE CARRIER FAMILY 35 MEMBER B"/>
    <property type="match status" value="1"/>
</dbReference>
<dbReference type="EMBL" id="JAIWQS010000004">
    <property type="protein sequence ID" value="KAJ8768940.1"/>
    <property type="molecule type" value="Genomic_DNA"/>
</dbReference>
<reference evidence="9 10" key="1">
    <citation type="submission" date="2021-09" db="EMBL/GenBank/DDBJ databases">
        <title>Genomic insights and catalytic innovation underlie evolution of tropane alkaloids biosynthesis.</title>
        <authorList>
            <person name="Wang Y.-J."/>
            <person name="Tian T."/>
            <person name="Huang J.-P."/>
            <person name="Huang S.-X."/>
        </authorList>
    </citation>
    <scope>NUCLEOTIDE SEQUENCE [LARGE SCALE GENOMIC DNA]</scope>
    <source>
        <strain evidence="9">KIB-2018</strain>
        <tissue evidence="9">Leaf</tissue>
    </source>
</reference>
<keyword evidence="4" id="KW-0050">Antiport</keyword>
<dbReference type="GO" id="GO:0015297">
    <property type="term" value="F:antiporter activity"/>
    <property type="evidence" value="ECO:0007669"/>
    <property type="project" value="UniProtKB-KW"/>
</dbReference>
<protein>
    <submittedName>
        <fullName evidence="9">Uncharacterized protein</fullName>
    </submittedName>
</protein>
<dbReference type="Pfam" id="PF05965">
    <property type="entry name" value="FYRC"/>
    <property type="match status" value="1"/>
</dbReference>
<keyword evidence="5 8" id="KW-0812">Transmembrane</keyword>
<evidence type="ECO:0000256" key="7">
    <source>
        <dbReference type="ARBA" id="ARBA00023136"/>
    </source>
</evidence>
<evidence type="ECO:0000256" key="1">
    <source>
        <dbReference type="ARBA" id="ARBA00004141"/>
    </source>
</evidence>
<dbReference type="InterPro" id="IPR013657">
    <property type="entry name" value="SCL35B1-4/HUT1"/>
</dbReference>
<evidence type="ECO:0000256" key="5">
    <source>
        <dbReference type="ARBA" id="ARBA00022692"/>
    </source>
</evidence>
<sequence>MTINWREIFLEWVMADSLPLSSNTRENKLCKGIFALVGIMSTLVIYGVLQEKIMRVPYGANKEYFKFSLFLVFYNRITTSVVSVVVLVARKKVLDPVAPVYKYCLILVSNILTTTCQYEALKYVSFSVQTLAKCAKMIPVMGTVIMQKKYKGMDYLIAFLVTLGCSIFILFSAGIDVSPYSRGRENTIWGVSLMLCYLSQVPYYDYALNLLTIFGEGGPVHCSRWKGFTDETPRDYHCNLGPHGRHRDADERPQLCRGTVEFVSTEEYMVREPMEAVYFLLIDVSMNAIQPVQALRLAIQSTEVIGDLSSIDGENGLERIYESGSDMFGFSNPEVIKLIKALPPVEINFDPLKQEKAFRADELMEFYKSDLKLKKFLHIIENSPVFPVLYEQNRY</sequence>
<accession>A0AAV8TPT0</accession>
<evidence type="ECO:0000256" key="6">
    <source>
        <dbReference type="ARBA" id="ARBA00022989"/>
    </source>
</evidence>
<keyword evidence="10" id="KW-1185">Reference proteome</keyword>
<evidence type="ECO:0000256" key="8">
    <source>
        <dbReference type="SAM" id="Phobius"/>
    </source>
</evidence>
<evidence type="ECO:0000256" key="2">
    <source>
        <dbReference type="ARBA" id="ARBA00008349"/>
    </source>
</evidence>
<feature type="transmembrane region" description="Helical" evidence="8">
    <location>
        <begin position="155"/>
        <end position="175"/>
    </location>
</feature>
<comment type="caution">
    <text evidence="9">The sequence shown here is derived from an EMBL/GenBank/DDBJ whole genome shotgun (WGS) entry which is preliminary data.</text>
</comment>
<dbReference type="Pfam" id="PF08449">
    <property type="entry name" value="UAA"/>
    <property type="match status" value="1"/>
</dbReference>
<comment type="subcellular location">
    <subcellularLocation>
        <location evidence="1">Membrane</location>
        <topology evidence="1">Multi-pass membrane protein</topology>
    </subcellularLocation>
</comment>
<gene>
    <name evidence="9" type="ORF">K2173_023935</name>
</gene>
<evidence type="ECO:0000313" key="10">
    <source>
        <dbReference type="Proteomes" id="UP001159364"/>
    </source>
</evidence>
<organism evidence="9 10">
    <name type="scientific">Erythroxylum novogranatense</name>
    <dbReference type="NCBI Taxonomy" id="1862640"/>
    <lineage>
        <taxon>Eukaryota</taxon>
        <taxon>Viridiplantae</taxon>
        <taxon>Streptophyta</taxon>
        <taxon>Embryophyta</taxon>
        <taxon>Tracheophyta</taxon>
        <taxon>Spermatophyta</taxon>
        <taxon>Magnoliopsida</taxon>
        <taxon>eudicotyledons</taxon>
        <taxon>Gunneridae</taxon>
        <taxon>Pentapetalae</taxon>
        <taxon>rosids</taxon>
        <taxon>fabids</taxon>
        <taxon>Malpighiales</taxon>
        <taxon>Erythroxylaceae</taxon>
        <taxon>Erythroxylum</taxon>
    </lineage>
</organism>
<feature type="transmembrane region" description="Helical" evidence="8">
    <location>
        <begin position="69"/>
        <end position="89"/>
    </location>
</feature>
<evidence type="ECO:0000256" key="3">
    <source>
        <dbReference type="ARBA" id="ARBA00022448"/>
    </source>
</evidence>
<dbReference type="GO" id="GO:0046964">
    <property type="term" value="F:3'-phosphoadenosine 5'-phosphosulfate transmembrane transporter activity"/>
    <property type="evidence" value="ECO:0007669"/>
    <property type="project" value="TreeGrafter"/>
</dbReference>
<keyword evidence="6 8" id="KW-1133">Transmembrane helix</keyword>
<dbReference type="GO" id="GO:0000139">
    <property type="term" value="C:Golgi membrane"/>
    <property type="evidence" value="ECO:0007669"/>
    <property type="project" value="TreeGrafter"/>
</dbReference>
<feature type="transmembrane region" description="Helical" evidence="8">
    <location>
        <begin position="29"/>
        <end position="49"/>
    </location>
</feature>
<evidence type="ECO:0000313" key="9">
    <source>
        <dbReference type="EMBL" id="KAJ8768940.1"/>
    </source>
</evidence>
<dbReference type="PANTHER" id="PTHR10778:SF13">
    <property type="entry name" value="ADENOSINE 3'-PHOSPHO 5'-PHOSPHOSULFATE TRANSPORTER 1"/>
    <property type="match status" value="1"/>
</dbReference>
<dbReference type="Gene3D" id="3.50.40.10">
    <property type="entry name" value="Phenylalanyl-trna Synthetase, Chain B, domain 3"/>
    <property type="match status" value="1"/>
</dbReference>
<comment type="similarity">
    <text evidence="2">Belongs to the nucleotide-sugar transporter family. UDP-galactose:UMP antiporter (TC 2.A.7.11) subfamily.</text>
</comment>
<keyword evidence="3" id="KW-0813">Transport</keyword>
<dbReference type="InterPro" id="IPR003889">
    <property type="entry name" value="FYrich_C"/>
</dbReference>
<proteinExistence type="inferred from homology"/>
<dbReference type="InterPro" id="IPR020825">
    <property type="entry name" value="Phe-tRNA_synthase-like_B3/B4"/>
</dbReference>
<evidence type="ECO:0000256" key="4">
    <source>
        <dbReference type="ARBA" id="ARBA00022449"/>
    </source>
</evidence>